<comment type="caution">
    <text evidence="2">The sequence shown here is derived from an EMBL/GenBank/DDBJ whole genome shotgun (WGS) entry which is preliminary data.</text>
</comment>
<gene>
    <name evidence="2" type="ORF">EDC14_102561</name>
</gene>
<evidence type="ECO:0000313" key="3">
    <source>
        <dbReference type="Proteomes" id="UP000295008"/>
    </source>
</evidence>
<protein>
    <submittedName>
        <fullName evidence="2">Uncharacterized protein</fullName>
    </submittedName>
</protein>
<reference evidence="2 3" key="1">
    <citation type="submission" date="2019-03" db="EMBL/GenBank/DDBJ databases">
        <title>Genomic Encyclopedia of Type Strains, Phase IV (KMG-IV): sequencing the most valuable type-strain genomes for metagenomic binning, comparative biology and taxonomic classification.</title>
        <authorList>
            <person name="Goeker M."/>
        </authorList>
    </citation>
    <scope>NUCLEOTIDE SEQUENCE [LARGE SCALE GENOMIC DNA]</scope>
    <source>
        <strain evidence="2 3">LX-B</strain>
    </source>
</reference>
<evidence type="ECO:0000313" key="2">
    <source>
        <dbReference type="EMBL" id="TCL62442.1"/>
    </source>
</evidence>
<feature type="transmembrane region" description="Helical" evidence="1">
    <location>
        <begin position="56"/>
        <end position="82"/>
    </location>
</feature>
<dbReference type="AlphaFoldDB" id="A0A4R1RAL0"/>
<organism evidence="2 3">
    <name type="scientific">Hydrogenispora ethanolica</name>
    <dbReference type="NCBI Taxonomy" id="1082276"/>
    <lineage>
        <taxon>Bacteria</taxon>
        <taxon>Bacillati</taxon>
        <taxon>Bacillota</taxon>
        <taxon>Hydrogenispora</taxon>
    </lineage>
</organism>
<keyword evidence="1" id="KW-0812">Transmembrane</keyword>
<proteinExistence type="predicted"/>
<keyword evidence="1" id="KW-1133">Transmembrane helix</keyword>
<keyword evidence="1" id="KW-0472">Membrane</keyword>
<dbReference type="EMBL" id="SLUN01000025">
    <property type="protein sequence ID" value="TCL62442.1"/>
    <property type="molecule type" value="Genomic_DNA"/>
</dbReference>
<dbReference type="Proteomes" id="UP000295008">
    <property type="component" value="Unassembled WGS sequence"/>
</dbReference>
<feature type="transmembrane region" description="Helical" evidence="1">
    <location>
        <begin position="12"/>
        <end position="36"/>
    </location>
</feature>
<evidence type="ECO:0000256" key="1">
    <source>
        <dbReference type="SAM" id="Phobius"/>
    </source>
</evidence>
<feature type="transmembrane region" description="Helical" evidence="1">
    <location>
        <begin position="125"/>
        <end position="145"/>
    </location>
</feature>
<accession>A0A4R1RAL0</accession>
<name>A0A4R1RAL0_HYDET</name>
<sequence length="164" mass="18168">MRFQEEDHFMFWAIAGCLGQIVRDIFGYLVVMAGLVKSHIWNLAADLFFNGSVINTFGGLLIGALVNYVAAGSTGVITGLLLEWRGTKHYLFKGIGVTLLAWLFIFGLVVHSLPEVFKVHPQEPLDVFFSFLGHMILGAITSWLITRFTGPAAQGERSLERHDG</sequence>
<keyword evidence="3" id="KW-1185">Reference proteome</keyword>
<feature type="transmembrane region" description="Helical" evidence="1">
    <location>
        <begin position="94"/>
        <end position="113"/>
    </location>
</feature>